<dbReference type="Pfam" id="PF12796">
    <property type="entry name" value="Ank_2"/>
    <property type="match status" value="3"/>
</dbReference>
<proteinExistence type="predicted"/>
<feature type="repeat" description="ANK" evidence="7">
    <location>
        <begin position="285"/>
        <end position="317"/>
    </location>
</feature>
<dbReference type="GO" id="GO:0005886">
    <property type="term" value="C:plasma membrane"/>
    <property type="evidence" value="ECO:0007669"/>
    <property type="project" value="TreeGrafter"/>
</dbReference>
<accession>A0A9J5Y6X5</accession>
<feature type="transmembrane region" description="Helical" evidence="8">
    <location>
        <begin position="472"/>
        <end position="496"/>
    </location>
</feature>
<gene>
    <name evidence="10" type="ORF">H5410_037141</name>
</gene>
<dbReference type="Proteomes" id="UP000824120">
    <property type="component" value="Chromosome 7"/>
</dbReference>
<dbReference type="InterPro" id="IPR036770">
    <property type="entry name" value="Ankyrin_rpt-contain_sf"/>
</dbReference>
<dbReference type="Pfam" id="PF00023">
    <property type="entry name" value="Ank"/>
    <property type="match status" value="1"/>
</dbReference>
<feature type="transmembrane region" description="Helical" evidence="8">
    <location>
        <begin position="431"/>
        <end position="452"/>
    </location>
</feature>
<evidence type="ECO:0000256" key="3">
    <source>
        <dbReference type="ARBA" id="ARBA00022737"/>
    </source>
</evidence>
<evidence type="ECO:0000313" key="10">
    <source>
        <dbReference type="EMBL" id="KAG5595909.1"/>
    </source>
</evidence>
<comment type="subcellular location">
    <subcellularLocation>
        <location evidence="1">Membrane</location>
        <topology evidence="1">Multi-pass membrane protein</topology>
    </subcellularLocation>
</comment>
<dbReference type="Gene3D" id="1.25.40.20">
    <property type="entry name" value="Ankyrin repeat-containing domain"/>
    <property type="match status" value="1"/>
</dbReference>
<dbReference type="PANTHER" id="PTHR24186:SF50">
    <property type="entry name" value="ANKYRIN REPEAT-CONTAINING PROTEIN ITN1-LIKE ISOFORM X1"/>
    <property type="match status" value="1"/>
</dbReference>
<evidence type="ECO:0000313" key="11">
    <source>
        <dbReference type="Proteomes" id="UP000824120"/>
    </source>
</evidence>
<comment type="caution">
    <text evidence="10">The sequence shown here is derived from an EMBL/GenBank/DDBJ whole genome shotgun (WGS) entry which is preliminary data.</text>
</comment>
<evidence type="ECO:0000256" key="2">
    <source>
        <dbReference type="ARBA" id="ARBA00022692"/>
    </source>
</evidence>
<dbReference type="OrthoDB" id="1847170at2759"/>
<keyword evidence="2 8" id="KW-0812">Transmembrane</keyword>
<dbReference type="SUPFAM" id="SSF48403">
    <property type="entry name" value="Ankyrin repeat"/>
    <property type="match status" value="1"/>
</dbReference>
<evidence type="ECO:0000256" key="1">
    <source>
        <dbReference type="ARBA" id="ARBA00004141"/>
    </source>
</evidence>
<keyword evidence="4 8" id="KW-1133">Transmembrane helix</keyword>
<dbReference type="AlphaFoldDB" id="A0A9J5Y6X5"/>
<evidence type="ECO:0000256" key="6">
    <source>
        <dbReference type="ARBA" id="ARBA00023136"/>
    </source>
</evidence>
<evidence type="ECO:0000256" key="5">
    <source>
        <dbReference type="ARBA" id="ARBA00023043"/>
    </source>
</evidence>
<dbReference type="SMART" id="SM00248">
    <property type="entry name" value="ANK"/>
    <property type="match status" value="8"/>
</dbReference>
<evidence type="ECO:0000256" key="8">
    <source>
        <dbReference type="SAM" id="Phobius"/>
    </source>
</evidence>
<feature type="transmembrane region" description="Helical" evidence="8">
    <location>
        <begin position="517"/>
        <end position="537"/>
    </location>
</feature>
<dbReference type="EMBL" id="JACXVP010000007">
    <property type="protein sequence ID" value="KAG5595909.1"/>
    <property type="molecule type" value="Genomic_DNA"/>
</dbReference>
<dbReference type="Pfam" id="PF13962">
    <property type="entry name" value="PGG"/>
    <property type="match status" value="1"/>
</dbReference>
<keyword evidence="11" id="KW-1185">Reference proteome</keyword>
<evidence type="ECO:0000256" key="4">
    <source>
        <dbReference type="ARBA" id="ARBA00022989"/>
    </source>
</evidence>
<name>A0A9J5Y6X5_SOLCO</name>
<sequence>MNPTLYIAAKQGNTGGGAFLLADDVTRAERNEYQVTPKGNTALHVAALYGQSGYLEQSNNITFELLCFTNNKNETALHLAANKGHTDVVRVLLGVVDGESERKKTLMRMTDDNGDTALHKTVRTGCVHTVTLLVQGDPEFKFPPNNAGETPLYLAAESGSLSCLSEILKYCKTPTHGGPCDRTPLHAAIIQKHMGCVASLLQLDKSLWKESDKWGWNPLHYAAKQGLAGVVCNMVQRDKSLAYTRAGKENDWTTSIHIAANEGYVDVINVVSAQCPDYWEMLNSNGQNALHVAISNKKGRVVRLLLNSKESHNLIDEADNDGNTPLHLLAASKYLHVPLQLLGHPHTKKMLFNKENQTPLDIAESGTETTTMEKYFFKQNLRHGRLGRRDFEIKHTKMQEQEVEMESSENKAKSDEKGELEKIMAATEIHLVVATLLVTVTFAAGFTLPGGFESDPSGPYKGLAILARNTAFSAFVVSDAIAFTCSAGAVFSYFFIAANAAATTKLKIMRVLFNTAMLLQLFAMSAVVIAFVTGMYATLAHSVGLAITVAVIGCMSFLVYALLLCAFN</sequence>
<evidence type="ECO:0000259" key="9">
    <source>
        <dbReference type="Pfam" id="PF13962"/>
    </source>
</evidence>
<reference evidence="10 11" key="1">
    <citation type="submission" date="2020-09" db="EMBL/GenBank/DDBJ databases">
        <title>De no assembly of potato wild relative species, Solanum commersonii.</title>
        <authorList>
            <person name="Cho K."/>
        </authorList>
    </citation>
    <scope>NUCLEOTIDE SEQUENCE [LARGE SCALE GENOMIC DNA]</scope>
    <source>
        <strain evidence="10">LZ3.2</strain>
        <tissue evidence="10">Leaf</tissue>
    </source>
</reference>
<keyword evidence="3" id="KW-0677">Repeat</keyword>
<dbReference type="PROSITE" id="PS50088">
    <property type="entry name" value="ANK_REPEAT"/>
    <property type="match status" value="2"/>
</dbReference>
<organism evidence="10 11">
    <name type="scientific">Solanum commersonii</name>
    <name type="common">Commerson's wild potato</name>
    <name type="synonym">Commerson's nightshade</name>
    <dbReference type="NCBI Taxonomy" id="4109"/>
    <lineage>
        <taxon>Eukaryota</taxon>
        <taxon>Viridiplantae</taxon>
        <taxon>Streptophyta</taxon>
        <taxon>Embryophyta</taxon>
        <taxon>Tracheophyta</taxon>
        <taxon>Spermatophyta</taxon>
        <taxon>Magnoliopsida</taxon>
        <taxon>eudicotyledons</taxon>
        <taxon>Gunneridae</taxon>
        <taxon>Pentapetalae</taxon>
        <taxon>asterids</taxon>
        <taxon>lamiids</taxon>
        <taxon>Solanales</taxon>
        <taxon>Solanaceae</taxon>
        <taxon>Solanoideae</taxon>
        <taxon>Solaneae</taxon>
        <taxon>Solanum</taxon>
    </lineage>
</organism>
<feature type="repeat" description="ANK" evidence="7">
    <location>
        <begin position="72"/>
        <end position="93"/>
    </location>
</feature>
<dbReference type="PROSITE" id="PS50297">
    <property type="entry name" value="ANK_REP_REGION"/>
    <property type="match status" value="1"/>
</dbReference>
<dbReference type="InterPro" id="IPR002110">
    <property type="entry name" value="Ankyrin_rpt"/>
</dbReference>
<feature type="domain" description="PGG" evidence="9">
    <location>
        <begin position="423"/>
        <end position="537"/>
    </location>
</feature>
<feature type="transmembrane region" description="Helical" evidence="8">
    <location>
        <begin position="543"/>
        <end position="567"/>
    </location>
</feature>
<dbReference type="PANTHER" id="PTHR24186">
    <property type="entry name" value="PROTEIN PHOSPHATASE 1 REGULATORY SUBUNIT"/>
    <property type="match status" value="1"/>
</dbReference>
<dbReference type="InterPro" id="IPR026961">
    <property type="entry name" value="PGG_dom"/>
</dbReference>
<evidence type="ECO:0000256" key="7">
    <source>
        <dbReference type="PROSITE-ProRule" id="PRU00023"/>
    </source>
</evidence>
<protein>
    <recommendedName>
        <fullName evidence="9">PGG domain-containing protein</fullName>
    </recommendedName>
</protein>
<keyword evidence="5 7" id="KW-0040">ANK repeat</keyword>
<keyword evidence="6 8" id="KW-0472">Membrane</keyword>